<name>A0A4Q7TRB7_9MICO</name>
<keyword evidence="2" id="KW-0808">Transferase</keyword>
<dbReference type="InterPro" id="IPR036388">
    <property type="entry name" value="WH-like_DNA-bd_sf"/>
</dbReference>
<sequence length="428" mass="44831">MGDGGQAERDVAEASRRRGTNLPAMADFNQLVILDAIRRSASGLSRVELALSTGLSAQTVTNITRRLFASGFIAEAGKESFGPGKPRTILRLHPPALYAVGVHLDPTVTTALLVDLAGEPMLERRMMTPLGQDPELAIDALVAMVEGLLSESAVDRARVTGMGLAAPGPIDPLAGALVDPPHLPGWHSVPLRDELSQRLGLVTLLEKDVAAATAAELWVGTPAAATGSFVFLYLGTGIGAGLAVGHEVLRGSLGNAGEIGHIVVEPDGAQCWCGLRGCVAVTCTPDAIVRDAIAERVLEPLVEPHNTVLVDAAFTRLAARATDGDDAARAVIDRAAERFARALAVIANLLDLDRIVIGGPAWERVAERFMTIVPAELDRMRAARSIHPVLIEGTTLGNAVAAKGAASLVLDRWLSPRTESLLLPVPGA</sequence>
<dbReference type="Gene3D" id="1.10.10.10">
    <property type="entry name" value="Winged helix-like DNA-binding domain superfamily/Winged helix DNA-binding domain"/>
    <property type="match status" value="1"/>
</dbReference>
<evidence type="ECO:0000313" key="3">
    <source>
        <dbReference type="Proteomes" id="UP000292408"/>
    </source>
</evidence>
<accession>A0A4Q7TRB7</accession>
<dbReference type="PANTHER" id="PTHR18964:SF173">
    <property type="entry name" value="GLUCOKINASE"/>
    <property type="match status" value="1"/>
</dbReference>
<comment type="caution">
    <text evidence="2">The sequence shown here is derived from an EMBL/GenBank/DDBJ whole genome shotgun (WGS) entry which is preliminary data.</text>
</comment>
<dbReference type="SUPFAM" id="SSF53067">
    <property type="entry name" value="Actin-like ATPase domain"/>
    <property type="match status" value="1"/>
</dbReference>
<dbReference type="GO" id="GO:0016301">
    <property type="term" value="F:kinase activity"/>
    <property type="evidence" value="ECO:0007669"/>
    <property type="project" value="UniProtKB-KW"/>
</dbReference>
<evidence type="ECO:0000313" key="2">
    <source>
        <dbReference type="EMBL" id="RZT62182.1"/>
    </source>
</evidence>
<dbReference type="InterPro" id="IPR000600">
    <property type="entry name" value="ROK"/>
</dbReference>
<dbReference type="InterPro" id="IPR043129">
    <property type="entry name" value="ATPase_NBD"/>
</dbReference>
<keyword evidence="3" id="KW-1185">Reference proteome</keyword>
<comment type="similarity">
    <text evidence="1">Belongs to the ROK (NagC/XylR) family.</text>
</comment>
<dbReference type="PROSITE" id="PS01125">
    <property type="entry name" value="ROK"/>
    <property type="match status" value="1"/>
</dbReference>
<keyword evidence="2" id="KW-0418">Kinase</keyword>
<proteinExistence type="inferred from homology"/>
<reference evidence="2 3" key="1">
    <citation type="journal article" date="2015" name="Stand. Genomic Sci.">
        <title>Genomic Encyclopedia of Bacterial and Archaeal Type Strains, Phase III: the genomes of soil and plant-associated and newly described type strains.</title>
        <authorList>
            <person name="Whitman W.B."/>
            <person name="Woyke T."/>
            <person name="Klenk H.P."/>
            <person name="Zhou Y."/>
            <person name="Lilburn T.G."/>
            <person name="Beck B.J."/>
            <person name="De Vos P."/>
            <person name="Vandamme P."/>
            <person name="Eisen J.A."/>
            <person name="Garrity G."/>
            <person name="Hugenholtz P."/>
            <person name="Kyrpides N.C."/>
        </authorList>
    </citation>
    <scope>NUCLEOTIDE SEQUENCE [LARGE SCALE GENOMIC DNA]</scope>
    <source>
        <strain evidence="2 3">AC4r</strain>
    </source>
</reference>
<dbReference type="InterPro" id="IPR036390">
    <property type="entry name" value="WH_DNA-bd_sf"/>
</dbReference>
<dbReference type="Pfam" id="PF00480">
    <property type="entry name" value="ROK"/>
    <property type="match status" value="1"/>
</dbReference>
<gene>
    <name evidence="2" type="ORF">EV140_0699</name>
</gene>
<dbReference type="Proteomes" id="UP000292408">
    <property type="component" value="Unassembled WGS sequence"/>
</dbReference>
<dbReference type="PANTHER" id="PTHR18964">
    <property type="entry name" value="ROK (REPRESSOR, ORF, KINASE) FAMILY"/>
    <property type="match status" value="1"/>
</dbReference>
<protein>
    <submittedName>
        <fullName evidence="2">Putative NBD/HSP70 family sugar kinase</fullName>
    </submittedName>
</protein>
<evidence type="ECO:0000256" key="1">
    <source>
        <dbReference type="ARBA" id="ARBA00006479"/>
    </source>
</evidence>
<dbReference type="EMBL" id="SGXT01000013">
    <property type="protein sequence ID" value="RZT62182.1"/>
    <property type="molecule type" value="Genomic_DNA"/>
</dbReference>
<dbReference type="SUPFAM" id="SSF46785">
    <property type="entry name" value="Winged helix' DNA-binding domain"/>
    <property type="match status" value="1"/>
</dbReference>
<organism evidence="2 3">
    <name type="scientific">Microcella alkaliphila</name>
    <dbReference type="NCBI Taxonomy" id="279828"/>
    <lineage>
        <taxon>Bacteria</taxon>
        <taxon>Bacillati</taxon>
        <taxon>Actinomycetota</taxon>
        <taxon>Actinomycetes</taxon>
        <taxon>Micrococcales</taxon>
        <taxon>Microbacteriaceae</taxon>
        <taxon>Microcella</taxon>
    </lineage>
</organism>
<dbReference type="AlphaFoldDB" id="A0A4Q7TRB7"/>
<dbReference type="Gene3D" id="3.30.420.40">
    <property type="match status" value="2"/>
</dbReference>
<dbReference type="InterPro" id="IPR049874">
    <property type="entry name" value="ROK_cs"/>
</dbReference>